<dbReference type="NCBIfam" id="NF007757">
    <property type="entry name" value="PRK10438.1"/>
    <property type="match status" value="1"/>
</dbReference>
<sequence length="258" mass="29241">MTNTLQIAIIQTHLVWENATANRSNLDVLLHQVSDETQLVILPEMFTTGFSMNPVPLAETMDGPTVVWLKKWAQQKHTAICGSIIITENNNYYNRFLFVKPDGAIVFYDKRHRFMMAGEGELYTAGKHAVLIEYEGWKLFPQICYDLRFPVFARNTVDYDVILYVANWPKTRVAAWDALLKARAIENMSYAIGVNRVGLDGNGLEYVGHSGVYNVLGNEIAFAKAEETILTATLSKSHITTTRKQLPFLEDRDVFTLS</sequence>
<dbReference type="Gene3D" id="3.60.110.10">
    <property type="entry name" value="Carbon-nitrogen hydrolase"/>
    <property type="match status" value="1"/>
</dbReference>
<dbReference type="RefSeq" id="WP_379980184.1">
    <property type="nucleotide sequence ID" value="NZ_JBHSFV010000009.1"/>
</dbReference>
<dbReference type="CDD" id="cd07575">
    <property type="entry name" value="Xc-1258_like"/>
    <property type="match status" value="1"/>
</dbReference>
<dbReference type="InterPro" id="IPR036526">
    <property type="entry name" value="C-N_Hydrolase_sf"/>
</dbReference>
<dbReference type="PANTHER" id="PTHR47799:SF1">
    <property type="entry name" value="OMEGA-AMIDASE YAFV"/>
    <property type="match status" value="1"/>
</dbReference>
<protein>
    <submittedName>
        <fullName evidence="2">Amidohydrolase</fullName>
    </submittedName>
</protein>
<dbReference type="SUPFAM" id="SSF56317">
    <property type="entry name" value="Carbon-nitrogen hydrolase"/>
    <property type="match status" value="1"/>
</dbReference>
<accession>A0ABV9HZ50</accession>
<proteinExistence type="predicted"/>
<organism evidence="2 3">
    <name type="scientific">Dokdonia ponticola</name>
    <dbReference type="NCBI Taxonomy" id="2041041"/>
    <lineage>
        <taxon>Bacteria</taxon>
        <taxon>Pseudomonadati</taxon>
        <taxon>Bacteroidota</taxon>
        <taxon>Flavobacteriia</taxon>
        <taxon>Flavobacteriales</taxon>
        <taxon>Flavobacteriaceae</taxon>
        <taxon>Dokdonia</taxon>
    </lineage>
</organism>
<dbReference type="InterPro" id="IPR003010">
    <property type="entry name" value="C-N_Hydrolase"/>
</dbReference>
<reference evidence="3" key="1">
    <citation type="journal article" date="2019" name="Int. J. Syst. Evol. Microbiol.">
        <title>The Global Catalogue of Microorganisms (GCM) 10K type strain sequencing project: providing services to taxonomists for standard genome sequencing and annotation.</title>
        <authorList>
            <consortium name="The Broad Institute Genomics Platform"/>
            <consortium name="The Broad Institute Genome Sequencing Center for Infectious Disease"/>
            <person name="Wu L."/>
            <person name="Ma J."/>
        </authorList>
    </citation>
    <scope>NUCLEOTIDE SEQUENCE [LARGE SCALE GENOMIC DNA]</scope>
    <source>
        <strain evidence="3">YJ-61-S</strain>
    </source>
</reference>
<dbReference type="PANTHER" id="PTHR47799">
    <property type="entry name" value="OMEGA-AMIDASE YAFV"/>
    <property type="match status" value="1"/>
</dbReference>
<dbReference type="PROSITE" id="PS50263">
    <property type="entry name" value="CN_HYDROLASE"/>
    <property type="match status" value="1"/>
</dbReference>
<evidence type="ECO:0000313" key="3">
    <source>
        <dbReference type="Proteomes" id="UP001596043"/>
    </source>
</evidence>
<gene>
    <name evidence="2" type="ORF">ACFO3O_14900</name>
</gene>
<name>A0ABV9HZ50_9FLAO</name>
<dbReference type="InterPro" id="IPR052737">
    <property type="entry name" value="Omega-amidase_YafV"/>
</dbReference>
<comment type="caution">
    <text evidence="2">The sequence shown here is derived from an EMBL/GenBank/DDBJ whole genome shotgun (WGS) entry which is preliminary data.</text>
</comment>
<evidence type="ECO:0000259" key="1">
    <source>
        <dbReference type="PROSITE" id="PS50263"/>
    </source>
</evidence>
<dbReference type="Pfam" id="PF00795">
    <property type="entry name" value="CN_hydrolase"/>
    <property type="match status" value="1"/>
</dbReference>
<evidence type="ECO:0000313" key="2">
    <source>
        <dbReference type="EMBL" id="MFC4635198.1"/>
    </source>
</evidence>
<dbReference type="EMBL" id="JBHSFV010000009">
    <property type="protein sequence ID" value="MFC4635198.1"/>
    <property type="molecule type" value="Genomic_DNA"/>
</dbReference>
<dbReference type="Proteomes" id="UP001596043">
    <property type="component" value="Unassembled WGS sequence"/>
</dbReference>
<feature type="domain" description="CN hydrolase" evidence="1">
    <location>
        <begin position="5"/>
        <end position="236"/>
    </location>
</feature>
<keyword evidence="3" id="KW-1185">Reference proteome</keyword>